<dbReference type="InterPro" id="IPR053924">
    <property type="entry name" value="RecX_HTH_2nd"/>
</dbReference>
<evidence type="ECO:0000256" key="1">
    <source>
        <dbReference type="ARBA" id="ARBA00004496"/>
    </source>
</evidence>
<comment type="caution">
    <text evidence="8">The sequence shown here is derived from an EMBL/GenBank/DDBJ whole genome shotgun (WGS) entry which is preliminary data.</text>
</comment>
<comment type="subcellular location">
    <subcellularLocation>
        <location evidence="1 5">Cytoplasm</location>
    </subcellularLocation>
</comment>
<dbReference type="GO" id="GO:0006282">
    <property type="term" value="P:regulation of DNA repair"/>
    <property type="evidence" value="ECO:0007669"/>
    <property type="project" value="UniProtKB-UniRule"/>
</dbReference>
<dbReference type="InterPro" id="IPR053925">
    <property type="entry name" value="RecX_HTH_3rd"/>
</dbReference>
<feature type="domain" description="RecX second three-helical" evidence="6">
    <location>
        <begin position="65"/>
        <end position="107"/>
    </location>
</feature>
<dbReference type="EMBL" id="MEVD01000003">
    <property type="protein sequence ID" value="OGC54388.1"/>
    <property type="molecule type" value="Genomic_DNA"/>
</dbReference>
<evidence type="ECO:0000256" key="3">
    <source>
        <dbReference type="ARBA" id="ARBA00018111"/>
    </source>
</evidence>
<protein>
    <recommendedName>
        <fullName evidence="3 5">Regulatory protein RecX</fullName>
    </recommendedName>
</protein>
<evidence type="ECO:0000313" key="8">
    <source>
        <dbReference type="EMBL" id="OGC54388.1"/>
    </source>
</evidence>
<proteinExistence type="inferred from homology"/>
<dbReference type="AlphaFoldDB" id="A0A1F4VBE1"/>
<comment type="similarity">
    <text evidence="2 5">Belongs to the RecX family.</text>
</comment>
<evidence type="ECO:0000259" key="6">
    <source>
        <dbReference type="Pfam" id="PF02631"/>
    </source>
</evidence>
<reference evidence="8 9" key="1">
    <citation type="journal article" date="2016" name="Nat. Commun.">
        <title>Thousands of microbial genomes shed light on interconnected biogeochemical processes in an aquifer system.</title>
        <authorList>
            <person name="Anantharaman K."/>
            <person name="Brown C.T."/>
            <person name="Hug L.A."/>
            <person name="Sharon I."/>
            <person name="Castelle C.J."/>
            <person name="Probst A.J."/>
            <person name="Thomas B.C."/>
            <person name="Singh A."/>
            <person name="Wilkins M.J."/>
            <person name="Karaoz U."/>
            <person name="Brodie E.L."/>
            <person name="Williams K.H."/>
            <person name="Hubbard S.S."/>
            <person name="Banfield J.F."/>
        </authorList>
    </citation>
    <scope>NUCLEOTIDE SEQUENCE [LARGE SCALE GENOMIC DNA]</scope>
</reference>
<dbReference type="Proteomes" id="UP000178127">
    <property type="component" value="Unassembled WGS sequence"/>
</dbReference>
<comment type="function">
    <text evidence="5">Modulates RecA activity.</text>
</comment>
<evidence type="ECO:0000256" key="5">
    <source>
        <dbReference type="HAMAP-Rule" id="MF_01114"/>
    </source>
</evidence>
<sequence>MIENKKLNFKILDKVVNFLSYRLRSSKEISDRLEIYLSKEKITEEEKAAIKSWVIAELQTLGMINDYNFASTFVEEKSHSRKPLSRFAVQNYLYRRGISKEIIKEVLIDYTKTYELASAMVIAEKKLGSMKKGLDKMTVKRKLISYLIGKGFSPESVYTVVDTKFKVK</sequence>
<evidence type="ECO:0000256" key="2">
    <source>
        <dbReference type="ARBA" id="ARBA00009695"/>
    </source>
</evidence>
<keyword evidence="4 5" id="KW-0963">Cytoplasm</keyword>
<dbReference type="InterPro" id="IPR003783">
    <property type="entry name" value="Regulatory_RecX"/>
</dbReference>
<dbReference type="Pfam" id="PF02631">
    <property type="entry name" value="RecX_HTH2"/>
    <property type="match status" value="1"/>
</dbReference>
<feature type="domain" description="RecX third three-helical" evidence="7">
    <location>
        <begin position="114"/>
        <end position="160"/>
    </location>
</feature>
<dbReference type="HAMAP" id="MF_01114">
    <property type="entry name" value="RecX"/>
    <property type="match status" value="1"/>
</dbReference>
<gene>
    <name evidence="5" type="primary">recX</name>
    <name evidence="8" type="ORF">A3D91_00635</name>
</gene>
<dbReference type="InterPro" id="IPR036388">
    <property type="entry name" value="WH-like_DNA-bd_sf"/>
</dbReference>
<dbReference type="PANTHER" id="PTHR33602">
    <property type="entry name" value="REGULATORY PROTEIN RECX FAMILY PROTEIN"/>
    <property type="match status" value="1"/>
</dbReference>
<dbReference type="Gene3D" id="1.10.10.10">
    <property type="entry name" value="Winged helix-like DNA-binding domain superfamily/Winged helix DNA-binding domain"/>
    <property type="match status" value="3"/>
</dbReference>
<dbReference type="PANTHER" id="PTHR33602:SF1">
    <property type="entry name" value="REGULATORY PROTEIN RECX FAMILY PROTEIN"/>
    <property type="match status" value="1"/>
</dbReference>
<accession>A0A1F4VBE1</accession>
<dbReference type="GO" id="GO:0005737">
    <property type="term" value="C:cytoplasm"/>
    <property type="evidence" value="ECO:0007669"/>
    <property type="project" value="UniProtKB-SubCell"/>
</dbReference>
<evidence type="ECO:0000259" key="7">
    <source>
        <dbReference type="Pfam" id="PF21981"/>
    </source>
</evidence>
<name>A0A1F4VBE1_UNCKA</name>
<evidence type="ECO:0000256" key="4">
    <source>
        <dbReference type="ARBA" id="ARBA00022490"/>
    </source>
</evidence>
<organism evidence="8 9">
    <name type="scientific">candidate division WWE3 bacterium RIFCSPHIGHO2_02_FULL_38_14</name>
    <dbReference type="NCBI Taxonomy" id="1802620"/>
    <lineage>
        <taxon>Bacteria</taxon>
        <taxon>Katanobacteria</taxon>
    </lineage>
</organism>
<evidence type="ECO:0000313" key="9">
    <source>
        <dbReference type="Proteomes" id="UP000178127"/>
    </source>
</evidence>
<dbReference type="STRING" id="1802620.A3D91_00635"/>
<dbReference type="Pfam" id="PF21981">
    <property type="entry name" value="RecX_HTH3"/>
    <property type="match status" value="1"/>
</dbReference>